<dbReference type="AlphaFoldDB" id="A0A8S1W3L9"/>
<gene>
    <name evidence="1" type="ORF">PPENT_87.1.T0740254</name>
</gene>
<proteinExistence type="predicted"/>
<evidence type="ECO:0000313" key="2">
    <source>
        <dbReference type="Proteomes" id="UP000689195"/>
    </source>
</evidence>
<accession>A0A8S1W3L9</accession>
<name>A0A8S1W3L9_9CILI</name>
<organism evidence="1 2">
    <name type="scientific">Paramecium pentaurelia</name>
    <dbReference type="NCBI Taxonomy" id="43138"/>
    <lineage>
        <taxon>Eukaryota</taxon>
        <taxon>Sar</taxon>
        <taxon>Alveolata</taxon>
        <taxon>Ciliophora</taxon>
        <taxon>Intramacronucleata</taxon>
        <taxon>Oligohymenophorea</taxon>
        <taxon>Peniculida</taxon>
        <taxon>Parameciidae</taxon>
        <taxon>Paramecium</taxon>
    </lineage>
</organism>
<sequence length="282" mass="32762">MNFQNYHKYQTIILNVELKFQNVQFRLEEDVLKKEIIVMIMMIKQTASIIKKIIKFVFGQMENAQIKQLHRIQKLIKNAKISFHLVQQNMRMDALIDYYLEKIKQRMLVKKILLAMIVFAQENNAFDKICENALNTYTTNKKSQEYLGYVLNKKCGAAIIQEACNKNIYGTLSHWNRYDSVPKTCKNAGSSNIGRDQCTQYMDTRTKSPDETTGCKHRTCDNASLSFNTYTQCLNQLQNGNCVPKFEGGCRIETKCEDNMLKESYLRDINDQVIFGGMANYN</sequence>
<protein>
    <submittedName>
        <fullName evidence="1">Uncharacterized protein</fullName>
    </submittedName>
</protein>
<comment type="caution">
    <text evidence="1">The sequence shown here is derived from an EMBL/GenBank/DDBJ whole genome shotgun (WGS) entry which is preliminary data.</text>
</comment>
<reference evidence="1" key="1">
    <citation type="submission" date="2021-01" db="EMBL/GenBank/DDBJ databases">
        <authorList>
            <consortium name="Genoscope - CEA"/>
            <person name="William W."/>
        </authorList>
    </citation>
    <scope>NUCLEOTIDE SEQUENCE</scope>
</reference>
<keyword evidence="2" id="KW-1185">Reference proteome</keyword>
<evidence type="ECO:0000313" key="1">
    <source>
        <dbReference type="EMBL" id="CAD8180696.1"/>
    </source>
</evidence>
<dbReference type="EMBL" id="CAJJDO010000074">
    <property type="protein sequence ID" value="CAD8180696.1"/>
    <property type="molecule type" value="Genomic_DNA"/>
</dbReference>
<dbReference type="Proteomes" id="UP000689195">
    <property type="component" value="Unassembled WGS sequence"/>
</dbReference>